<organism evidence="1 2">
    <name type="scientific">Racocetra persica</name>
    <dbReference type="NCBI Taxonomy" id="160502"/>
    <lineage>
        <taxon>Eukaryota</taxon>
        <taxon>Fungi</taxon>
        <taxon>Fungi incertae sedis</taxon>
        <taxon>Mucoromycota</taxon>
        <taxon>Glomeromycotina</taxon>
        <taxon>Glomeromycetes</taxon>
        <taxon>Diversisporales</taxon>
        <taxon>Gigasporaceae</taxon>
        <taxon>Racocetra</taxon>
    </lineage>
</organism>
<proteinExistence type="predicted"/>
<dbReference type="EMBL" id="CAJVQC010037943">
    <property type="protein sequence ID" value="CAG8764963.1"/>
    <property type="molecule type" value="Genomic_DNA"/>
</dbReference>
<name>A0ACA9QTL7_9GLOM</name>
<evidence type="ECO:0000313" key="2">
    <source>
        <dbReference type="Proteomes" id="UP000789920"/>
    </source>
</evidence>
<keyword evidence="2" id="KW-1185">Reference proteome</keyword>
<feature type="non-terminal residue" evidence="1">
    <location>
        <position position="271"/>
    </location>
</feature>
<dbReference type="Proteomes" id="UP000789920">
    <property type="component" value="Unassembled WGS sequence"/>
</dbReference>
<gene>
    <name evidence="1" type="ORF">RPERSI_LOCUS15679</name>
</gene>
<comment type="caution">
    <text evidence="1">The sequence shown here is derived from an EMBL/GenBank/DDBJ whole genome shotgun (WGS) entry which is preliminary data.</text>
</comment>
<reference evidence="1" key="1">
    <citation type="submission" date="2021-06" db="EMBL/GenBank/DDBJ databases">
        <authorList>
            <person name="Kallberg Y."/>
            <person name="Tangrot J."/>
            <person name="Rosling A."/>
        </authorList>
    </citation>
    <scope>NUCLEOTIDE SEQUENCE</scope>
    <source>
        <strain evidence="1">MA461A</strain>
    </source>
</reference>
<protein>
    <submittedName>
        <fullName evidence="1">27958_t:CDS:1</fullName>
    </submittedName>
</protein>
<sequence length="271" mass="29790">MAVSVANYQSEQNVSKLNSLGYDDESVSLAKKFLPSHSQKSSRLPTFEVLHQNGSGNSQRILSQGNVRNNANMGSHRHSMYCGDPSSNLQQQSPSQNRNGCKQSFSQSRLEKKRASSFSSFSSFSENSRKFKSSQSFNSQLPIITLQKVDKQPISPQQGEKSSPISKSPKSIQGSEQLSIQSQKPSQLTGQEKSSQHTDQKQSSSNLDQKQKKSSTPDQNNKSSIPSTANQSLELTSPKNLDQKHSKELSQSTNKDTNDDTDSNIVTSTAN</sequence>
<accession>A0ACA9QTL7</accession>
<evidence type="ECO:0000313" key="1">
    <source>
        <dbReference type="EMBL" id="CAG8764963.1"/>
    </source>
</evidence>